<accession>A0A6N2KWU6</accession>
<organism evidence="1">
    <name type="scientific">Salix viminalis</name>
    <name type="common">Common osier</name>
    <name type="synonym">Basket willow</name>
    <dbReference type="NCBI Taxonomy" id="40686"/>
    <lineage>
        <taxon>Eukaryota</taxon>
        <taxon>Viridiplantae</taxon>
        <taxon>Streptophyta</taxon>
        <taxon>Embryophyta</taxon>
        <taxon>Tracheophyta</taxon>
        <taxon>Spermatophyta</taxon>
        <taxon>Magnoliopsida</taxon>
        <taxon>eudicotyledons</taxon>
        <taxon>Gunneridae</taxon>
        <taxon>Pentapetalae</taxon>
        <taxon>rosids</taxon>
        <taxon>fabids</taxon>
        <taxon>Malpighiales</taxon>
        <taxon>Salicaceae</taxon>
        <taxon>Saliceae</taxon>
        <taxon>Salix</taxon>
    </lineage>
</organism>
<sequence>MNTTCLDPSKIIHLHHLDQAPVHEFIKVFLCYFLHSGSTSFFLSNNPLEKHLNTNNTVVVTFQFCS</sequence>
<proteinExistence type="predicted"/>
<evidence type="ECO:0000313" key="1">
    <source>
        <dbReference type="EMBL" id="VFU32736.1"/>
    </source>
</evidence>
<gene>
    <name evidence="1" type="ORF">SVIM_LOCUS145587</name>
</gene>
<dbReference type="EMBL" id="CAADRP010000835">
    <property type="protein sequence ID" value="VFU32736.1"/>
    <property type="molecule type" value="Genomic_DNA"/>
</dbReference>
<name>A0A6N2KWU6_SALVM</name>
<dbReference type="AlphaFoldDB" id="A0A6N2KWU6"/>
<reference evidence="1" key="1">
    <citation type="submission" date="2019-03" db="EMBL/GenBank/DDBJ databases">
        <authorList>
            <person name="Mank J."/>
            <person name="Almeida P."/>
        </authorList>
    </citation>
    <scope>NUCLEOTIDE SEQUENCE</scope>
    <source>
        <strain evidence="1">78183</strain>
    </source>
</reference>
<protein>
    <submittedName>
        <fullName evidence="1">Uncharacterized protein</fullName>
    </submittedName>
</protein>